<dbReference type="CDD" id="cd00303">
    <property type="entry name" value="retropepsin_like"/>
    <property type="match status" value="1"/>
</dbReference>
<dbReference type="OrthoDB" id="1424255at2759"/>
<keyword evidence="2" id="KW-1185">Reference proteome</keyword>
<gene>
    <name evidence="1" type="ORF">CR513_54465</name>
</gene>
<dbReference type="Proteomes" id="UP000257109">
    <property type="component" value="Unassembled WGS sequence"/>
</dbReference>
<dbReference type="PANTHER" id="PTHR33067">
    <property type="entry name" value="RNA-DIRECTED DNA POLYMERASE-RELATED"/>
    <property type="match status" value="1"/>
</dbReference>
<reference evidence="1" key="1">
    <citation type="submission" date="2018-05" db="EMBL/GenBank/DDBJ databases">
        <title>Draft genome of Mucuna pruriens seed.</title>
        <authorList>
            <person name="Nnadi N.E."/>
            <person name="Vos R."/>
            <person name="Hasami M.H."/>
            <person name="Devisetty U.K."/>
            <person name="Aguiy J.C."/>
        </authorList>
    </citation>
    <scope>NUCLEOTIDE SEQUENCE [LARGE SCALE GENOMIC DNA]</scope>
    <source>
        <strain evidence="1">JCA_2017</strain>
    </source>
</reference>
<dbReference type="PANTHER" id="PTHR33067:SF15">
    <property type="entry name" value="RNA-DIRECTED DNA POLYMERASE"/>
    <property type="match status" value="1"/>
</dbReference>
<comment type="caution">
    <text evidence="1">The sequence shown here is derived from an EMBL/GenBank/DDBJ whole genome shotgun (WGS) entry which is preliminary data.</text>
</comment>
<dbReference type="AlphaFoldDB" id="A0A371EL29"/>
<proteinExistence type="predicted"/>
<dbReference type="Gene3D" id="2.40.70.10">
    <property type="entry name" value="Acid Proteases"/>
    <property type="match status" value="1"/>
</dbReference>
<organism evidence="1 2">
    <name type="scientific">Mucuna pruriens</name>
    <name type="common">Velvet bean</name>
    <name type="synonym">Dolichos pruriens</name>
    <dbReference type="NCBI Taxonomy" id="157652"/>
    <lineage>
        <taxon>Eukaryota</taxon>
        <taxon>Viridiplantae</taxon>
        <taxon>Streptophyta</taxon>
        <taxon>Embryophyta</taxon>
        <taxon>Tracheophyta</taxon>
        <taxon>Spermatophyta</taxon>
        <taxon>Magnoliopsida</taxon>
        <taxon>eudicotyledons</taxon>
        <taxon>Gunneridae</taxon>
        <taxon>Pentapetalae</taxon>
        <taxon>rosids</taxon>
        <taxon>fabids</taxon>
        <taxon>Fabales</taxon>
        <taxon>Fabaceae</taxon>
        <taxon>Papilionoideae</taxon>
        <taxon>50 kb inversion clade</taxon>
        <taxon>NPAAA clade</taxon>
        <taxon>indigoferoid/millettioid clade</taxon>
        <taxon>Phaseoleae</taxon>
        <taxon>Mucuna</taxon>
    </lineage>
</organism>
<protein>
    <submittedName>
        <fullName evidence="1">Uncharacterized protein</fullName>
    </submittedName>
</protein>
<feature type="non-terminal residue" evidence="1">
    <location>
        <position position="1"/>
    </location>
</feature>
<evidence type="ECO:0000313" key="1">
    <source>
        <dbReference type="EMBL" id="RDX66741.1"/>
    </source>
</evidence>
<sequence>MEINISLLDAIKHILKYAKFLKELCSHKRKKLKGDVEIGRNVFALIKSKQVYALIQPTMPKKYGDLGTFANAMFIYRSLKFDDLKPIGVIIQLINRSIVHPLSILEDMLVQVNELIFPANFYVLDMENESSSKESTLILGRPFLMTVRTKIDMHARTLSMEFGDNMVQFNIFEATKHPIENNFSFDLDMIDVLVNDYMQLHFGLSTFSKFSNFAYVADLADFECTCDGCAYLEDDQKLLVIIANNLQIEQEERKIIGWTLANLPRIDPSICMHRILLE</sequence>
<dbReference type="EMBL" id="QJKJ01013294">
    <property type="protein sequence ID" value="RDX66741.1"/>
    <property type="molecule type" value="Genomic_DNA"/>
</dbReference>
<evidence type="ECO:0000313" key="2">
    <source>
        <dbReference type="Proteomes" id="UP000257109"/>
    </source>
</evidence>
<name>A0A371EL29_MUCPR</name>
<dbReference type="InterPro" id="IPR021109">
    <property type="entry name" value="Peptidase_aspartic_dom_sf"/>
</dbReference>
<accession>A0A371EL29</accession>